<comment type="similarity">
    <text evidence="1">Belongs to the WD repeat EMAP family.</text>
</comment>
<sequence>MSVKPWLGVVKNTVPSTYKYHQSQITEPDASLQLEYIHGYRCHDCRNNLRYTSTGEIVYHAAAAGVVLNQVTNEQRFFIQHTDDIISMALDPTGRYCATGQLGPKPSIFIWDTQSMDLIATASGTLTKGIKQLAFSPDGNFLAATAFDDDHCIAIYQWAQQLKPGQTLKPNASGKGSRAVSLSIGFTPDSKTHLIVTGVKEVNFVSFSTGTLKSQRGQGLTDTSVLCQAFIGQTLYTGLLTGEIGIWNGNSMKSTIKAHTEGCHAIYARANNKGLITGGGDGCVTLWSISPQGLVAQRQLNLKDKTLLNSMIPKVRSVCEGANGTLLIGTRGGEIVEIDQSNKAKFCLRSHHEKELWGVATNPVKDEYVTVGQDMILAIWDLKQRKQRRFSRLTQEANVVAYSNNGKLLVIGMINGEVIWLDAESLTQKNKAKPTDKEITVIKFSPDDSICAIGTSDAKIVQYNASTFKGIINFKKHSSRILHCDWSLDGNFLMSMCTSYNLLFSEARTGKHITTCSQFKDEKWSTWTCTLGWPVQGIWPPNADGSDINSVDRSPDGTTIATADDFGIVKLFRYPCPVEKVASFKKYLGHSSHVTSVRFMKNAPYVITTGGEDKCIFQWKYQMKQAETVTVKKTMNLTLTSSANTKTVKVQQIVNDDEDDGFETEVVGAGDQSIAPGKPAAVIPQHQISDFDYVRPESLKDKIKQETTIKAELPIQPSPSKAALKTTDDVSKSKQTKPTDQVLPKKPAHIRTPSQPPKPQSAGRFNTNPRASGPTTMRDPKNEKVRKNQNLGAITQSKPLKYDKANPNKGEKPQATLKLKYAHGYRSFDTRHNLKFISENEIVFTTAALGVVMDLQADTQRFFNLHEEDVVCLDIHPTKQFAATANMAEKGQRYTDIYVWDVRTLEACARLNTYHEKSVRQVAFSPNGSKLLTIGTDNQNPAAIYDWANQTMLCSGFIDREVVFDCHWKDEKEFVTCGKTHIKIHQIEGRNLVSTMCIGVTIGTWILSCHFAFTEKLLLAGSQTGELLRFQGTSLSGKPIPGHTNGLWVLKTITDSTTKNEVLISGGNDGMVYFWDKNLTKLAKCINLTSMSQFKEIGVRAIDYHQQTGRFIVGTRGAEIIEIGTNCQQIKTHINGHYDYSKDARLPQSEVWGLAVHPKKQLFASCGADHTIRIWDEKNMVQASDPAQFLHDLCSLDWAASGKFLVAGDRNGYVFLIDAETLAILDKKGSQKAGLENAWIEDVKISPCGGYVAFGTHGGVSLIDVVQIAPDGKKFKNNFTIDSKISSAVTHLDWSQDSQNIMINSQAHELTWVNVQTRRTIDASMTREIEFQTWTSIWGYTVHGIWPAGADFTDVNSVCRSHDQTLLISGDDFGKVKLFKYPCWKERALNYAYRGHSSHVTEVKFTVDDRLVVSAGGQDKTVLVWEVDYGAGGRKVLGDDEEEEYVFAQVASEDIQQVKPKPKVSKVIIGGAGVADDGFEVETAGSGDQSIAPTLTAWKTQTMPPTWFKKPSVNQGKKPQVSMDLEWVHGFNSNHIGLMADSSIIYHAASVGIKLSQDGTTQQFFTGHNNEITAIAFSHDRKWAATGDSKSGMCVWNGMDMTLKNKFKGPNMNGILALSFSPSGNFLVALLADEDHTVAYYDLVKNACKLTDTLGKDQINSIAMRDDTSFGTAGVIHFKFWTVKDNTLSFKKGTFGKHDPRLSPCASLTPTRFLTGAITGELYVWKETAEVYQCLKLHERPIDTIHVNGQYVFTGSRDMRVQVLKNDEAKGLSPVYNFTVNELRWKSLCGRVKALCYDEKAMMLYIGTQGAEVFQVPLSLGGAQVKMGQPKIMVQGHYSHPASTGTDLKGLTMHTKNESLFVTAGEDCTLRVWDIATKKQVHCTSLLKDARGNVLVVDANQGIPPSCQCQSLDMSPDGRSLLLAFKDGTLRIYGTTSWDSMDKPIQPPSSTLPLPLVKFSPCGLFYAAASLDTRVFIFSMKGKDVYKPKHLLTKSTLPVCALDWSMDSQYLHTADQGGEVLYYKSSNGQADVSGRSACKDEQWATWSMQIGWPVTGVQQDGVQCVDRFITEGNEGIVSVGMTNGGVRLYRYPSVVENSEWVEGLGKHRETTNAKFSKNGKTLITTGSDNSIFQWKLTYL</sequence>
<evidence type="ECO:0000313" key="8">
    <source>
        <dbReference type="EMBL" id="TNV87854.1"/>
    </source>
</evidence>
<keyword evidence="3" id="KW-0677">Repeat</keyword>
<dbReference type="Proteomes" id="UP000785679">
    <property type="component" value="Unassembled WGS sequence"/>
</dbReference>
<evidence type="ECO:0000256" key="5">
    <source>
        <dbReference type="SAM" id="MobiDB-lite"/>
    </source>
</evidence>
<feature type="repeat" description="WD" evidence="4">
    <location>
        <begin position="256"/>
        <end position="297"/>
    </location>
</feature>
<dbReference type="OrthoDB" id="47802at2759"/>
<dbReference type="InterPro" id="IPR001680">
    <property type="entry name" value="WD40_rpt"/>
</dbReference>
<feature type="domain" description="EML-like second beta-propeller" evidence="7">
    <location>
        <begin position="1848"/>
        <end position="2136"/>
    </location>
</feature>
<feature type="domain" description="EML-like second beta-propeller" evidence="7">
    <location>
        <begin position="1151"/>
        <end position="1427"/>
    </location>
</feature>
<dbReference type="PROSITE" id="PS50294">
    <property type="entry name" value="WD_REPEATS_REGION"/>
    <property type="match status" value="1"/>
</dbReference>
<dbReference type="InterPro" id="IPR005108">
    <property type="entry name" value="HELP"/>
</dbReference>
<dbReference type="InterPro" id="IPR011047">
    <property type="entry name" value="Quinoprotein_ADH-like_sf"/>
</dbReference>
<feature type="repeat" description="WD" evidence="4">
    <location>
        <begin position="1393"/>
        <end position="1428"/>
    </location>
</feature>
<dbReference type="PROSITE" id="PS00678">
    <property type="entry name" value="WD_REPEATS_1"/>
    <property type="match status" value="1"/>
</dbReference>
<dbReference type="InterPro" id="IPR019775">
    <property type="entry name" value="WD40_repeat_CS"/>
</dbReference>
<dbReference type="PROSITE" id="PS50082">
    <property type="entry name" value="WD_REPEATS_2"/>
    <property type="match status" value="8"/>
</dbReference>
<dbReference type="InterPro" id="IPR015943">
    <property type="entry name" value="WD40/YVTN_repeat-like_dom_sf"/>
</dbReference>
<feature type="domain" description="EML-like first beta-propeller" evidence="6">
    <location>
        <begin position="1561"/>
        <end position="1815"/>
    </location>
</feature>
<name>A0A8J8P8H1_HALGN</name>
<dbReference type="SUPFAM" id="SSF50998">
    <property type="entry name" value="Quinoprotein alcohol dehydrogenase-like"/>
    <property type="match status" value="2"/>
</dbReference>
<feature type="repeat" description="WD" evidence="4">
    <location>
        <begin position="1565"/>
        <end position="1597"/>
    </location>
</feature>
<dbReference type="InterPro" id="IPR036322">
    <property type="entry name" value="WD40_repeat_dom_sf"/>
</dbReference>
<protein>
    <recommendedName>
        <fullName evidence="10">Echinoderm microtubule-associated protein-like 6</fullName>
    </recommendedName>
</protein>
<evidence type="ECO:0000256" key="2">
    <source>
        <dbReference type="ARBA" id="ARBA00022574"/>
    </source>
</evidence>
<evidence type="ECO:0000313" key="9">
    <source>
        <dbReference type="Proteomes" id="UP000785679"/>
    </source>
</evidence>
<dbReference type="Pfam" id="PF03451">
    <property type="entry name" value="HELP"/>
    <property type="match status" value="2"/>
</dbReference>
<feature type="domain" description="EML-like second beta-propeller" evidence="7">
    <location>
        <begin position="356"/>
        <end position="621"/>
    </location>
</feature>
<organism evidence="8 9">
    <name type="scientific">Halteria grandinella</name>
    <dbReference type="NCBI Taxonomy" id="5974"/>
    <lineage>
        <taxon>Eukaryota</taxon>
        <taxon>Sar</taxon>
        <taxon>Alveolata</taxon>
        <taxon>Ciliophora</taxon>
        <taxon>Intramacronucleata</taxon>
        <taxon>Spirotrichea</taxon>
        <taxon>Stichotrichia</taxon>
        <taxon>Sporadotrichida</taxon>
        <taxon>Halteriidae</taxon>
        <taxon>Halteria</taxon>
    </lineage>
</organism>
<gene>
    <name evidence="8" type="ORF">FGO68_gene13813</name>
</gene>
<evidence type="ECO:0008006" key="10">
    <source>
        <dbReference type="Google" id="ProtNLM"/>
    </source>
</evidence>
<dbReference type="Pfam" id="PF23414">
    <property type="entry name" value="Beta-prop_EML_2"/>
    <property type="match status" value="3"/>
</dbReference>
<dbReference type="Gene3D" id="2.130.10.10">
    <property type="entry name" value="YVTN repeat-like/Quinoprotein amine dehydrogenase"/>
    <property type="match status" value="6"/>
</dbReference>
<dbReference type="SUPFAM" id="SSF50978">
    <property type="entry name" value="WD40 repeat-like"/>
    <property type="match status" value="4"/>
</dbReference>
<accession>A0A8J8P8H1</accession>
<evidence type="ECO:0000259" key="7">
    <source>
        <dbReference type="Pfam" id="PF23414"/>
    </source>
</evidence>
<feature type="repeat" description="WD" evidence="4">
    <location>
        <begin position="587"/>
        <end position="629"/>
    </location>
</feature>
<dbReference type="Pfam" id="PF23409">
    <property type="entry name" value="Beta-prop_EML"/>
    <property type="match status" value="3"/>
</dbReference>
<feature type="domain" description="EML-like first beta-propeller" evidence="6">
    <location>
        <begin position="74"/>
        <end position="337"/>
    </location>
</feature>
<evidence type="ECO:0000256" key="3">
    <source>
        <dbReference type="ARBA" id="ARBA00022737"/>
    </source>
</evidence>
<feature type="repeat" description="WD" evidence="4">
    <location>
        <begin position="1040"/>
        <end position="1076"/>
    </location>
</feature>
<comment type="caution">
    <text evidence="8">The sequence shown here is derived from an EMBL/GenBank/DDBJ whole genome shotgun (WGS) entry which is preliminary data.</text>
</comment>
<evidence type="ECO:0000256" key="4">
    <source>
        <dbReference type="PROSITE-ProRule" id="PRU00221"/>
    </source>
</evidence>
<proteinExistence type="inferred from homology"/>
<evidence type="ECO:0000256" key="1">
    <source>
        <dbReference type="ARBA" id="ARBA00006489"/>
    </source>
</evidence>
<keyword evidence="2 4" id="KW-0853">WD repeat</keyword>
<feature type="repeat" description="WD" evidence="4">
    <location>
        <begin position="349"/>
        <end position="390"/>
    </location>
</feature>
<keyword evidence="9" id="KW-1185">Reference proteome</keyword>
<dbReference type="GO" id="GO:0008017">
    <property type="term" value="F:microtubule binding"/>
    <property type="evidence" value="ECO:0007669"/>
    <property type="project" value="TreeGrafter"/>
</dbReference>
<dbReference type="PANTHER" id="PTHR13720">
    <property type="entry name" value="WD-40 REPEAT PROTEIN"/>
    <property type="match status" value="1"/>
</dbReference>
<reference evidence="8" key="1">
    <citation type="submission" date="2019-06" db="EMBL/GenBank/DDBJ databases">
        <authorList>
            <person name="Zheng W."/>
        </authorList>
    </citation>
    <scope>NUCLEOTIDE SEQUENCE</scope>
    <source>
        <strain evidence="8">QDHG01</strain>
    </source>
</reference>
<feature type="domain" description="EML-like first beta-propeller" evidence="6">
    <location>
        <begin position="859"/>
        <end position="1122"/>
    </location>
</feature>
<dbReference type="InterPro" id="IPR050630">
    <property type="entry name" value="WD_repeat_EMAP"/>
</dbReference>
<feature type="region of interest" description="Disordered" evidence="5">
    <location>
        <begin position="708"/>
        <end position="792"/>
    </location>
</feature>
<dbReference type="GO" id="GO:0005929">
    <property type="term" value="C:cilium"/>
    <property type="evidence" value="ECO:0007669"/>
    <property type="project" value="UniProtKB-ARBA"/>
</dbReference>
<evidence type="ECO:0000259" key="6">
    <source>
        <dbReference type="Pfam" id="PF23409"/>
    </source>
</evidence>
<dbReference type="FunFam" id="2.130.10.10:FF:000320">
    <property type="entry name" value="echinoderm microtubule-associated protein-like 6"/>
    <property type="match status" value="2"/>
</dbReference>
<dbReference type="EMBL" id="RRYP01000188">
    <property type="protein sequence ID" value="TNV87854.1"/>
    <property type="molecule type" value="Genomic_DNA"/>
</dbReference>
<feature type="repeat" description="WD" evidence="4">
    <location>
        <begin position="1144"/>
        <end position="1176"/>
    </location>
</feature>
<dbReference type="PANTHER" id="PTHR13720:SF33">
    <property type="entry name" value="HELP DOMAIN-CONTAINING PROTEIN"/>
    <property type="match status" value="1"/>
</dbReference>
<dbReference type="SMART" id="SM00320">
    <property type="entry name" value="WD40"/>
    <property type="match status" value="25"/>
</dbReference>
<feature type="repeat" description="WD" evidence="4">
    <location>
        <begin position="1857"/>
        <end position="1883"/>
    </location>
</feature>
<feature type="compositionally biased region" description="Polar residues" evidence="5">
    <location>
        <begin position="763"/>
        <end position="775"/>
    </location>
</feature>
<dbReference type="InterPro" id="IPR055442">
    <property type="entry name" value="Beta-prop_EML-like_2nd"/>
</dbReference>
<dbReference type="InterPro" id="IPR055439">
    <property type="entry name" value="Beta-prop_EML_1st"/>
</dbReference>